<comment type="caution">
    <text evidence="6">The sequence shown here is derived from an EMBL/GenBank/DDBJ whole genome shotgun (WGS) entry which is preliminary data.</text>
</comment>
<dbReference type="Pfam" id="PF00015">
    <property type="entry name" value="MCPsignal"/>
    <property type="match status" value="1"/>
</dbReference>
<dbReference type="InterPro" id="IPR051310">
    <property type="entry name" value="MCP_chemotaxis"/>
</dbReference>
<feature type="domain" description="Methyl-accepting transducer" evidence="5">
    <location>
        <begin position="219"/>
        <end position="448"/>
    </location>
</feature>
<dbReference type="GO" id="GO:0004888">
    <property type="term" value="F:transmembrane signaling receptor activity"/>
    <property type="evidence" value="ECO:0007669"/>
    <property type="project" value="InterPro"/>
</dbReference>
<dbReference type="InterPro" id="IPR004089">
    <property type="entry name" value="MCPsignal_dom"/>
</dbReference>
<dbReference type="PANTHER" id="PTHR43531">
    <property type="entry name" value="PROTEIN ICFG"/>
    <property type="match status" value="1"/>
</dbReference>
<dbReference type="Pfam" id="PF11563">
    <property type="entry name" value="Protoglobin"/>
    <property type="match status" value="1"/>
</dbReference>
<dbReference type="PROSITE" id="PS50111">
    <property type="entry name" value="CHEMOTAXIS_TRANSDUC_2"/>
    <property type="match status" value="1"/>
</dbReference>
<comment type="similarity">
    <text evidence="2">Belongs to the methyl-accepting chemotaxis (MCP) protein family.</text>
</comment>
<name>A0A844YV81_9SPHN</name>
<reference evidence="6 7" key="1">
    <citation type="submission" date="2019-12" db="EMBL/GenBank/DDBJ databases">
        <title>Genomic-based taxomic classification of the family Erythrobacteraceae.</title>
        <authorList>
            <person name="Xu L."/>
        </authorList>
    </citation>
    <scope>NUCLEOTIDE SEQUENCE [LARGE SCALE GENOMIC DNA]</scope>
    <source>
        <strain evidence="6 7">M0322</strain>
    </source>
</reference>
<keyword evidence="7" id="KW-1185">Reference proteome</keyword>
<dbReference type="InterPro" id="IPR004090">
    <property type="entry name" value="Chemotax_Me-accpt_rcpt"/>
</dbReference>
<sequence length="480" mass="51166">MAHDTTVEDRLDFFGIDQNDIARFPRIARRMARLAPPALDRFYAKVRTVPALAAKFSGQPQMDLARSKQIEHWAELFSQRPGAAYLERAERIGNVHARIGLDPTWYIGGYSRVLSEVVERAVKGSLGGMLDGGRTAGEVATLVKVALLDMEVALSAYFKAEECSRLEAIEAIGVALAALADSDFTSSLSTLPPEYARITEDFERMRKSVAGALTDVANAARSVSHGATEIRQAADDLAIRTQNDAATLEETSAALHELTRGVRRTADGAKSMSDRAATSQQSVADGRKVVSEAVDAMEASEKSANQIRAIIDLIDGIAFQTNLLALNAGVEAARAGEAGKGFAVVASEVRLLAQRSADAASEIKSLIIQSVENVERGAQLVAQSGVAFDGIAGLIGELAELSASVAEVTGAQSVSLDTINTALNEMDHATQQNAALVEEASAAARSLAEESRRLQELSDGFRLEGVDVQAPQRRQYSRAA</sequence>
<dbReference type="InterPro" id="IPR009050">
    <property type="entry name" value="Globin-like_sf"/>
</dbReference>
<gene>
    <name evidence="6" type="ORF">GRI99_03775</name>
</gene>
<dbReference type="GO" id="GO:0019825">
    <property type="term" value="F:oxygen binding"/>
    <property type="evidence" value="ECO:0007669"/>
    <property type="project" value="InterPro"/>
</dbReference>
<dbReference type="InterPro" id="IPR012292">
    <property type="entry name" value="Globin/Proto"/>
</dbReference>
<dbReference type="InterPro" id="IPR039379">
    <property type="entry name" value="Protoglobin_sensor_dom"/>
</dbReference>
<dbReference type="CDD" id="cd01068">
    <property type="entry name" value="globin_sensor"/>
    <property type="match status" value="1"/>
</dbReference>
<dbReference type="Gene3D" id="1.10.490.10">
    <property type="entry name" value="Globins"/>
    <property type="match status" value="1"/>
</dbReference>
<dbReference type="SUPFAM" id="SSF46458">
    <property type="entry name" value="Globin-like"/>
    <property type="match status" value="1"/>
</dbReference>
<dbReference type="AlphaFoldDB" id="A0A844YV81"/>
<keyword evidence="3" id="KW-0807">Transducer</keyword>
<dbReference type="GO" id="GO:0020037">
    <property type="term" value="F:heme binding"/>
    <property type="evidence" value="ECO:0007669"/>
    <property type="project" value="InterPro"/>
</dbReference>
<dbReference type="PRINTS" id="PR00260">
    <property type="entry name" value="CHEMTRNSDUCR"/>
</dbReference>
<dbReference type="SUPFAM" id="SSF58104">
    <property type="entry name" value="Methyl-accepting chemotaxis protein (MCP) signaling domain"/>
    <property type="match status" value="1"/>
</dbReference>
<keyword evidence="1" id="KW-0145">Chemotaxis</keyword>
<evidence type="ECO:0000256" key="1">
    <source>
        <dbReference type="ARBA" id="ARBA00022500"/>
    </source>
</evidence>
<dbReference type="OrthoDB" id="5292010at2"/>
<dbReference type="GO" id="GO:0006935">
    <property type="term" value="P:chemotaxis"/>
    <property type="evidence" value="ECO:0007669"/>
    <property type="project" value="UniProtKB-KW"/>
</dbReference>
<dbReference type="GO" id="GO:0007165">
    <property type="term" value="P:signal transduction"/>
    <property type="evidence" value="ECO:0007669"/>
    <property type="project" value="UniProtKB-KW"/>
</dbReference>
<protein>
    <submittedName>
        <fullName evidence="6">Globin-coupled sensor protein</fullName>
    </submittedName>
</protein>
<dbReference type="Proteomes" id="UP000466966">
    <property type="component" value="Unassembled WGS sequence"/>
</dbReference>
<proteinExistence type="inferred from homology"/>
<evidence type="ECO:0000313" key="7">
    <source>
        <dbReference type="Proteomes" id="UP000466966"/>
    </source>
</evidence>
<evidence type="ECO:0000256" key="2">
    <source>
        <dbReference type="ARBA" id="ARBA00029447"/>
    </source>
</evidence>
<evidence type="ECO:0000256" key="3">
    <source>
        <dbReference type="PROSITE-ProRule" id="PRU00284"/>
    </source>
</evidence>
<accession>A0A844YV81</accession>
<keyword evidence="4" id="KW-0175">Coiled coil</keyword>
<dbReference type="EMBL" id="WTYV01000001">
    <property type="protein sequence ID" value="MXO70751.1"/>
    <property type="molecule type" value="Genomic_DNA"/>
</dbReference>
<dbReference type="SMART" id="SM00283">
    <property type="entry name" value="MA"/>
    <property type="match status" value="1"/>
</dbReference>
<dbReference type="GO" id="GO:0016020">
    <property type="term" value="C:membrane"/>
    <property type="evidence" value="ECO:0007669"/>
    <property type="project" value="InterPro"/>
</dbReference>
<dbReference type="CDD" id="cd11386">
    <property type="entry name" value="MCP_signal"/>
    <property type="match status" value="1"/>
</dbReference>
<feature type="coiled-coil region" evidence="4">
    <location>
        <begin position="419"/>
        <end position="457"/>
    </location>
</feature>
<dbReference type="RefSeq" id="WP_160770627.1">
    <property type="nucleotide sequence ID" value="NZ_WTYV01000001.1"/>
</dbReference>
<evidence type="ECO:0000259" key="5">
    <source>
        <dbReference type="PROSITE" id="PS50111"/>
    </source>
</evidence>
<evidence type="ECO:0000313" key="6">
    <source>
        <dbReference type="EMBL" id="MXO70751.1"/>
    </source>
</evidence>
<dbReference type="PANTHER" id="PTHR43531:SF11">
    <property type="entry name" value="METHYL-ACCEPTING CHEMOTAXIS PROTEIN 3"/>
    <property type="match status" value="1"/>
</dbReference>
<dbReference type="InterPro" id="IPR044398">
    <property type="entry name" value="Globin-sensor_dom"/>
</dbReference>
<dbReference type="Gene3D" id="1.10.287.950">
    <property type="entry name" value="Methyl-accepting chemotaxis protein"/>
    <property type="match status" value="1"/>
</dbReference>
<organism evidence="6 7">
    <name type="scientific">Alteraurantiacibacter buctensis</name>
    <dbReference type="NCBI Taxonomy" id="1503981"/>
    <lineage>
        <taxon>Bacteria</taxon>
        <taxon>Pseudomonadati</taxon>
        <taxon>Pseudomonadota</taxon>
        <taxon>Alphaproteobacteria</taxon>
        <taxon>Sphingomonadales</taxon>
        <taxon>Erythrobacteraceae</taxon>
        <taxon>Alteraurantiacibacter</taxon>
    </lineage>
</organism>
<evidence type="ECO:0000256" key="4">
    <source>
        <dbReference type="SAM" id="Coils"/>
    </source>
</evidence>